<proteinExistence type="predicted"/>
<keyword evidence="1" id="KW-0732">Signal</keyword>
<feature type="non-terminal residue" evidence="2">
    <location>
        <position position="1"/>
    </location>
</feature>
<sequence length="143" mass="16933">SLSFQAMTRLVQWLLLGCSCTLFNDISSEVLVDIPSRHESDNLFKAESIGEDIVEPEGIKWNQKRGFWDKRGYWDKRGFWDKRSPLFGRHPLSSYFLNKFSITPYYDGDAEFNPISKNEPEEKRGFWDKRGFRDGNFLPWRKL</sequence>
<name>A0AAE0RYU6_9BIVA</name>
<dbReference type="EMBL" id="JAEAOA010000750">
    <property type="protein sequence ID" value="KAK3582093.1"/>
    <property type="molecule type" value="Genomic_DNA"/>
</dbReference>
<reference evidence="2" key="2">
    <citation type="journal article" date="2021" name="Genome Biol. Evol.">
        <title>Developing a high-quality reference genome for a parasitic bivalve with doubly uniparental inheritance (Bivalvia: Unionida).</title>
        <authorList>
            <person name="Smith C.H."/>
        </authorList>
    </citation>
    <scope>NUCLEOTIDE SEQUENCE</scope>
    <source>
        <strain evidence="2">CHS0354</strain>
        <tissue evidence="2">Mantle</tissue>
    </source>
</reference>
<feature type="chain" id="PRO_5042010067" evidence="1">
    <location>
        <begin position="29"/>
        <end position="143"/>
    </location>
</feature>
<feature type="signal peptide" evidence="1">
    <location>
        <begin position="1"/>
        <end position="28"/>
    </location>
</feature>
<keyword evidence="3" id="KW-1185">Reference proteome</keyword>
<organism evidence="2 3">
    <name type="scientific">Potamilus streckersoni</name>
    <dbReference type="NCBI Taxonomy" id="2493646"/>
    <lineage>
        <taxon>Eukaryota</taxon>
        <taxon>Metazoa</taxon>
        <taxon>Spiralia</taxon>
        <taxon>Lophotrochozoa</taxon>
        <taxon>Mollusca</taxon>
        <taxon>Bivalvia</taxon>
        <taxon>Autobranchia</taxon>
        <taxon>Heteroconchia</taxon>
        <taxon>Palaeoheterodonta</taxon>
        <taxon>Unionida</taxon>
        <taxon>Unionoidea</taxon>
        <taxon>Unionidae</taxon>
        <taxon>Ambleminae</taxon>
        <taxon>Lampsilini</taxon>
        <taxon>Potamilus</taxon>
    </lineage>
</organism>
<protein>
    <submittedName>
        <fullName evidence="2">Uncharacterized protein</fullName>
    </submittedName>
</protein>
<evidence type="ECO:0000256" key="1">
    <source>
        <dbReference type="SAM" id="SignalP"/>
    </source>
</evidence>
<evidence type="ECO:0000313" key="3">
    <source>
        <dbReference type="Proteomes" id="UP001195483"/>
    </source>
</evidence>
<dbReference type="Proteomes" id="UP001195483">
    <property type="component" value="Unassembled WGS sequence"/>
</dbReference>
<gene>
    <name evidence="2" type="ORF">CHS0354_012400</name>
</gene>
<comment type="caution">
    <text evidence="2">The sequence shown here is derived from an EMBL/GenBank/DDBJ whole genome shotgun (WGS) entry which is preliminary data.</text>
</comment>
<accession>A0AAE0RYU6</accession>
<dbReference type="AlphaFoldDB" id="A0AAE0RYU6"/>
<evidence type="ECO:0000313" key="2">
    <source>
        <dbReference type="EMBL" id="KAK3582093.1"/>
    </source>
</evidence>
<reference evidence="2" key="3">
    <citation type="submission" date="2023-05" db="EMBL/GenBank/DDBJ databases">
        <authorList>
            <person name="Smith C.H."/>
        </authorList>
    </citation>
    <scope>NUCLEOTIDE SEQUENCE</scope>
    <source>
        <strain evidence="2">CHS0354</strain>
        <tissue evidence="2">Mantle</tissue>
    </source>
</reference>
<reference evidence="2" key="1">
    <citation type="journal article" date="2021" name="Genome Biol. Evol.">
        <title>A High-Quality Reference Genome for a Parasitic Bivalve with Doubly Uniparental Inheritance (Bivalvia: Unionida).</title>
        <authorList>
            <person name="Smith C.H."/>
        </authorList>
    </citation>
    <scope>NUCLEOTIDE SEQUENCE</scope>
    <source>
        <strain evidence="2">CHS0354</strain>
    </source>
</reference>